<evidence type="ECO:0000313" key="3">
    <source>
        <dbReference type="Proteomes" id="UP000480303"/>
    </source>
</evidence>
<accession>A0A6A0B9C8</accession>
<dbReference type="Proteomes" id="UP000480303">
    <property type="component" value="Unassembled WGS sequence"/>
</dbReference>
<feature type="transmembrane region" description="Helical" evidence="1">
    <location>
        <begin position="20"/>
        <end position="47"/>
    </location>
</feature>
<proteinExistence type="predicted"/>
<keyword evidence="1" id="KW-1133">Transmembrane helix</keyword>
<keyword evidence="3" id="KW-1185">Reference proteome</keyword>
<reference evidence="2 3" key="1">
    <citation type="submission" date="2020-02" db="EMBL/GenBank/DDBJ databases">
        <title>Draft genome sequence of Lactococcus sp. Hs30E4-3.</title>
        <authorList>
            <person name="Noda S."/>
            <person name="Yuki M."/>
            <person name="Ohkuma M."/>
        </authorList>
    </citation>
    <scope>NUCLEOTIDE SEQUENCE [LARGE SCALE GENOMIC DNA]</scope>
    <source>
        <strain evidence="2 3">Hs30E4-3</strain>
    </source>
</reference>
<sequence length="126" mass="14243">MIALNLGMTGMMIWQNKGYNYAGLVIYMSAMSTFYSMITAIISIITVRKMKSPIFSATKLLSFTGALMAMFMLQTDMMSHFGNDDEKIRRLSNMTTGAVVSLIVFCLAVFMIRHASRELKKMKRLT</sequence>
<evidence type="ECO:0000256" key="1">
    <source>
        <dbReference type="SAM" id="Phobius"/>
    </source>
</evidence>
<keyword evidence="1" id="KW-0812">Transmembrane</keyword>
<keyword evidence="1" id="KW-0472">Membrane</keyword>
<organism evidence="2 3">
    <name type="scientific">Pseudolactococcus hodotermopsidis</name>
    <dbReference type="NCBI Taxonomy" id="2709157"/>
    <lineage>
        <taxon>Bacteria</taxon>
        <taxon>Bacillati</taxon>
        <taxon>Bacillota</taxon>
        <taxon>Bacilli</taxon>
        <taxon>Lactobacillales</taxon>
        <taxon>Streptococcaceae</taxon>
        <taxon>Pseudolactococcus</taxon>
    </lineage>
</organism>
<name>A0A6A0B9C8_9LACT</name>
<comment type="caution">
    <text evidence="2">The sequence shown here is derived from an EMBL/GenBank/DDBJ whole genome shotgun (WGS) entry which is preliminary data.</text>
</comment>
<feature type="transmembrane region" description="Helical" evidence="1">
    <location>
        <begin position="54"/>
        <end position="74"/>
    </location>
</feature>
<gene>
    <name evidence="2" type="ORF">Hs30E_05910</name>
</gene>
<dbReference type="AlphaFoldDB" id="A0A6A0B9C8"/>
<evidence type="ECO:0000313" key="2">
    <source>
        <dbReference type="EMBL" id="GFH42040.1"/>
    </source>
</evidence>
<feature type="transmembrane region" description="Helical" evidence="1">
    <location>
        <begin position="94"/>
        <end position="115"/>
    </location>
</feature>
<protein>
    <submittedName>
        <fullName evidence="2">Uncharacterized protein</fullName>
    </submittedName>
</protein>
<dbReference type="EMBL" id="BLLI01000010">
    <property type="protein sequence ID" value="GFH42040.1"/>
    <property type="molecule type" value="Genomic_DNA"/>
</dbReference>